<evidence type="ECO:0000313" key="11">
    <source>
        <dbReference type="Proteomes" id="UP000191153"/>
    </source>
</evidence>
<comment type="catalytic activity">
    <reaction evidence="8">
        <text>(7R,8S)-8-amino-7-(carboxyamino)nonanoate + ATP = (4R,5S)-dethiobiotin + ADP + phosphate + H(+)</text>
        <dbReference type="Rhea" id="RHEA:63684"/>
        <dbReference type="ChEBI" id="CHEBI:15378"/>
        <dbReference type="ChEBI" id="CHEBI:30616"/>
        <dbReference type="ChEBI" id="CHEBI:43474"/>
        <dbReference type="ChEBI" id="CHEBI:149470"/>
        <dbReference type="ChEBI" id="CHEBI:149473"/>
        <dbReference type="ChEBI" id="CHEBI:456216"/>
    </reaction>
</comment>
<gene>
    <name evidence="9" type="primary">bioD</name>
    <name evidence="10" type="ORF">SAMN02745174_02122</name>
</gene>
<evidence type="ECO:0000256" key="7">
    <source>
        <dbReference type="ARBA" id="ARBA00022842"/>
    </source>
</evidence>
<dbReference type="GO" id="GO:0009102">
    <property type="term" value="P:biotin biosynthetic process"/>
    <property type="evidence" value="ECO:0007669"/>
    <property type="project" value="UniProtKB-UniRule"/>
</dbReference>
<keyword evidence="3 9" id="KW-0479">Metal-binding</keyword>
<comment type="function">
    <text evidence="9">Catalyzes a mechanistically unusual reaction, the ATP-dependent insertion of CO2 between the N7 and N8 nitrogen atoms of 7,8-diaminopelargonic acid (DAPA, also called 7,8-diammoniononanoate) to form a ureido ring.</text>
</comment>
<comment type="similarity">
    <text evidence="9">Belongs to the dethiobiotin synthetase family.</text>
</comment>
<dbReference type="PANTHER" id="PTHR43210">
    <property type="entry name" value="DETHIOBIOTIN SYNTHETASE"/>
    <property type="match status" value="1"/>
</dbReference>
<keyword evidence="2 9" id="KW-0436">Ligase</keyword>
<comment type="subunit">
    <text evidence="9">Homodimer.</text>
</comment>
<dbReference type="RefSeq" id="WP_078694570.1">
    <property type="nucleotide sequence ID" value="NZ_FUWX01000017.1"/>
</dbReference>
<dbReference type="GO" id="GO:0005829">
    <property type="term" value="C:cytosol"/>
    <property type="evidence" value="ECO:0007669"/>
    <property type="project" value="TreeGrafter"/>
</dbReference>
<feature type="binding site" evidence="9">
    <location>
        <position position="54"/>
    </location>
    <ligand>
        <name>Mg(2+)</name>
        <dbReference type="ChEBI" id="CHEBI:18420"/>
    </ligand>
</feature>
<dbReference type="EMBL" id="FUWX01000017">
    <property type="protein sequence ID" value="SJZ97109.1"/>
    <property type="molecule type" value="Genomic_DNA"/>
</dbReference>
<feature type="binding site" evidence="9">
    <location>
        <begin position="14"/>
        <end position="19"/>
    </location>
    <ligand>
        <name>ATP</name>
        <dbReference type="ChEBI" id="CHEBI:30616"/>
    </ligand>
</feature>
<comment type="pathway">
    <text evidence="9">Cofactor biosynthesis; biotin biosynthesis; biotin from 7,8-diaminononanoate: step 1/2.</text>
</comment>
<dbReference type="CDD" id="cd03109">
    <property type="entry name" value="DTBS"/>
    <property type="match status" value="1"/>
</dbReference>
<dbReference type="STRING" id="180163.SAMN02745174_02122"/>
<sequence length="221" mass="25079">MLNKGYFVIGTDTDIGKTYISSLLYKSLKGHNPGYYKPLQTGCYEENGKFIALDPEFLCKFNGIPYDGTMSTFLFKNPVSPHLASEIENIEIEPDMILSTYKKISKEHPVTIVEAAGGLFVPIIRNKFYMYDLIKMLNLPVVLVASSKVGAINHTMLTIAFLKEKNIDIQGVIFNNYTDEFYEKDNVKVVVEASGINNYLLISPNQEIIDKNNINKFLERR</sequence>
<evidence type="ECO:0000256" key="3">
    <source>
        <dbReference type="ARBA" id="ARBA00022723"/>
    </source>
</evidence>
<comment type="catalytic activity">
    <reaction evidence="9">
        <text>(7R,8S)-7,8-diammoniononanoate + CO2 + ATP = (4R,5S)-dethiobiotin + ADP + phosphate + 3 H(+)</text>
        <dbReference type="Rhea" id="RHEA:15805"/>
        <dbReference type="ChEBI" id="CHEBI:15378"/>
        <dbReference type="ChEBI" id="CHEBI:16526"/>
        <dbReference type="ChEBI" id="CHEBI:30616"/>
        <dbReference type="ChEBI" id="CHEBI:43474"/>
        <dbReference type="ChEBI" id="CHEBI:149469"/>
        <dbReference type="ChEBI" id="CHEBI:149473"/>
        <dbReference type="ChEBI" id="CHEBI:456216"/>
        <dbReference type="EC" id="6.3.3.3"/>
    </reaction>
</comment>
<evidence type="ECO:0000256" key="2">
    <source>
        <dbReference type="ARBA" id="ARBA00022598"/>
    </source>
</evidence>
<dbReference type="NCBIfam" id="TIGR00347">
    <property type="entry name" value="bioD"/>
    <property type="match status" value="1"/>
</dbReference>
<feature type="binding site" evidence="9">
    <location>
        <begin position="114"/>
        <end position="117"/>
    </location>
    <ligand>
        <name>ATP</name>
        <dbReference type="ChEBI" id="CHEBI:30616"/>
    </ligand>
</feature>
<evidence type="ECO:0000256" key="6">
    <source>
        <dbReference type="ARBA" id="ARBA00022840"/>
    </source>
</evidence>
<dbReference type="AlphaFoldDB" id="A0A1T4Q053"/>
<keyword evidence="4 9" id="KW-0547">Nucleotide-binding</keyword>
<dbReference type="SUPFAM" id="SSF52540">
    <property type="entry name" value="P-loop containing nucleoside triphosphate hydrolases"/>
    <property type="match status" value="1"/>
</dbReference>
<evidence type="ECO:0000256" key="8">
    <source>
        <dbReference type="ARBA" id="ARBA00047386"/>
    </source>
</evidence>
<feature type="binding site" evidence="9">
    <location>
        <position position="114"/>
    </location>
    <ligand>
        <name>Mg(2+)</name>
        <dbReference type="ChEBI" id="CHEBI:18420"/>
    </ligand>
</feature>
<organism evidence="10 11">
    <name type="scientific">Cetobacterium ceti</name>
    <dbReference type="NCBI Taxonomy" id="180163"/>
    <lineage>
        <taxon>Bacteria</taxon>
        <taxon>Fusobacteriati</taxon>
        <taxon>Fusobacteriota</taxon>
        <taxon>Fusobacteriia</taxon>
        <taxon>Fusobacteriales</taxon>
        <taxon>Fusobacteriaceae</taxon>
        <taxon>Cetobacterium</taxon>
    </lineage>
</organism>
<dbReference type="Proteomes" id="UP000191153">
    <property type="component" value="Unassembled WGS sequence"/>
</dbReference>
<dbReference type="PIRSF" id="PIRSF006755">
    <property type="entry name" value="DTB_synth"/>
    <property type="match status" value="1"/>
</dbReference>
<protein>
    <recommendedName>
        <fullName evidence="9">ATP-dependent dethiobiotin synthetase BioD</fullName>
        <ecNumber evidence="9">6.3.3.3</ecNumber>
    </recommendedName>
    <alternativeName>
        <fullName evidence="9">DTB synthetase</fullName>
        <shortName evidence="9">DTBS</shortName>
    </alternativeName>
    <alternativeName>
        <fullName evidence="9">Dethiobiotin synthase</fullName>
    </alternativeName>
</protein>
<keyword evidence="7 9" id="KW-0460">Magnesium</keyword>
<feature type="binding site" evidence="9">
    <location>
        <begin position="175"/>
        <end position="176"/>
    </location>
    <ligand>
        <name>ATP</name>
        <dbReference type="ChEBI" id="CHEBI:30616"/>
    </ligand>
</feature>
<feature type="binding site" evidence="9">
    <location>
        <position position="54"/>
    </location>
    <ligand>
        <name>ATP</name>
        <dbReference type="ChEBI" id="CHEBI:30616"/>
    </ligand>
</feature>
<proteinExistence type="inferred from homology"/>
<keyword evidence="5 9" id="KW-0093">Biotin biosynthesis</keyword>
<dbReference type="GO" id="GO:0000287">
    <property type="term" value="F:magnesium ion binding"/>
    <property type="evidence" value="ECO:0007669"/>
    <property type="project" value="UniProtKB-UniRule"/>
</dbReference>
<keyword evidence="11" id="KW-1185">Reference proteome</keyword>
<feature type="binding site" evidence="9">
    <location>
        <position position="205"/>
    </location>
    <ligand>
        <name>ATP</name>
        <dbReference type="ChEBI" id="CHEBI:30616"/>
    </ligand>
</feature>
<dbReference type="PANTHER" id="PTHR43210:SF2">
    <property type="entry name" value="ATP-DEPENDENT DETHIOBIOTIN SYNTHETASE BIOD 2"/>
    <property type="match status" value="1"/>
</dbReference>
<feature type="binding site" evidence="9">
    <location>
        <position position="18"/>
    </location>
    <ligand>
        <name>Mg(2+)</name>
        <dbReference type="ChEBI" id="CHEBI:18420"/>
    </ligand>
</feature>
<evidence type="ECO:0000256" key="5">
    <source>
        <dbReference type="ARBA" id="ARBA00022756"/>
    </source>
</evidence>
<name>A0A1T4Q053_9FUSO</name>
<feature type="active site" evidence="9">
    <location>
        <position position="37"/>
    </location>
</feature>
<evidence type="ECO:0000256" key="1">
    <source>
        <dbReference type="ARBA" id="ARBA00022490"/>
    </source>
</evidence>
<dbReference type="Gene3D" id="3.40.50.300">
    <property type="entry name" value="P-loop containing nucleotide triphosphate hydrolases"/>
    <property type="match status" value="1"/>
</dbReference>
<evidence type="ECO:0000256" key="9">
    <source>
        <dbReference type="HAMAP-Rule" id="MF_00336"/>
    </source>
</evidence>
<comment type="cofactor">
    <cofactor evidence="9">
        <name>Mg(2+)</name>
        <dbReference type="ChEBI" id="CHEBI:18420"/>
    </cofactor>
</comment>
<dbReference type="UniPathway" id="UPA00078">
    <property type="reaction ID" value="UER00161"/>
</dbReference>
<evidence type="ECO:0000313" key="10">
    <source>
        <dbReference type="EMBL" id="SJZ97109.1"/>
    </source>
</evidence>
<keyword evidence="1 9" id="KW-0963">Cytoplasm</keyword>
<dbReference type="HAMAP" id="MF_00336">
    <property type="entry name" value="BioD"/>
    <property type="match status" value="1"/>
</dbReference>
<reference evidence="10 11" key="1">
    <citation type="submission" date="2017-02" db="EMBL/GenBank/DDBJ databases">
        <authorList>
            <person name="Peterson S.W."/>
        </authorList>
    </citation>
    <scope>NUCLEOTIDE SEQUENCE [LARGE SCALE GENOMIC DNA]</scope>
    <source>
        <strain evidence="10 11">ATCC 700028</strain>
    </source>
</reference>
<comment type="subcellular location">
    <subcellularLocation>
        <location evidence="9">Cytoplasm</location>
    </subcellularLocation>
</comment>
<comment type="caution">
    <text evidence="9">Lacks conserved residue(s) required for the propagation of feature annotation.</text>
</comment>
<dbReference type="Pfam" id="PF13500">
    <property type="entry name" value="AAA_26"/>
    <property type="match status" value="1"/>
</dbReference>
<dbReference type="InterPro" id="IPR004472">
    <property type="entry name" value="DTB_synth_BioD"/>
</dbReference>
<accession>A0A1T4Q053</accession>
<evidence type="ECO:0000256" key="4">
    <source>
        <dbReference type="ARBA" id="ARBA00022741"/>
    </source>
</evidence>
<dbReference type="GO" id="GO:0005524">
    <property type="term" value="F:ATP binding"/>
    <property type="evidence" value="ECO:0007669"/>
    <property type="project" value="UniProtKB-UniRule"/>
</dbReference>
<dbReference type="GO" id="GO:0004141">
    <property type="term" value="F:dethiobiotin synthase activity"/>
    <property type="evidence" value="ECO:0007669"/>
    <property type="project" value="UniProtKB-UniRule"/>
</dbReference>
<dbReference type="InterPro" id="IPR027417">
    <property type="entry name" value="P-loop_NTPase"/>
</dbReference>
<keyword evidence="6 9" id="KW-0067">ATP-binding</keyword>
<dbReference type="EC" id="6.3.3.3" evidence="9"/>
<dbReference type="OrthoDB" id="9781579at2"/>
<feature type="binding site" evidence="9">
    <location>
        <position position="41"/>
    </location>
    <ligand>
        <name>substrate</name>
    </ligand>
</feature>